<dbReference type="Pfam" id="PF01915">
    <property type="entry name" value="Glyco_hydro_3_C"/>
    <property type="match status" value="1"/>
</dbReference>
<dbReference type="PANTHER" id="PTHR42715">
    <property type="entry name" value="BETA-GLUCOSIDASE"/>
    <property type="match status" value="1"/>
</dbReference>
<dbReference type="Pfam" id="PF14310">
    <property type="entry name" value="Fn3-like"/>
    <property type="match status" value="1"/>
</dbReference>
<dbReference type="AlphaFoldDB" id="A0A4T0EIX5"/>
<evidence type="ECO:0000256" key="5">
    <source>
        <dbReference type="ARBA" id="ARBA00023277"/>
    </source>
</evidence>
<evidence type="ECO:0000256" key="6">
    <source>
        <dbReference type="ARBA" id="ARBA00023295"/>
    </source>
</evidence>
<proteinExistence type="inferred from homology"/>
<dbReference type="GO" id="GO:0008422">
    <property type="term" value="F:beta-glucosidase activity"/>
    <property type="evidence" value="ECO:0007669"/>
    <property type="project" value="UniProtKB-EC"/>
</dbReference>
<dbReference type="Gene3D" id="3.40.50.1700">
    <property type="entry name" value="Glycoside hydrolase family 3 C-terminal domain"/>
    <property type="match status" value="1"/>
</dbReference>
<comment type="caution">
    <text evidence="9">The sequence shown here is derived from an EMBL/GenBank/DDBJ whole genome shotgun (WGS) entry which is preliminary data.</text>
</comment>
<dbReference type="InterPro" id="IPR013783">
    <property type="entry name" value="Ig-like_fold"/>
</dbReference>
<sequence length="394" mass="43748">MRNRLSDYPSNYEDLDKHPSRAADQDLCFVFINSDGGEGYVAWKDVKGDRNDLYAQKGGDELVQKVAAKCGGPTIVVVHAVGPVILEKWIDLPGVKAVLYANLPGQESGNALASIIFGDINPSGRLPYTIAKNEDDYGPTSKILYRPNAVIPQQNFSEGLYVDYRYFDKHDIEPRYEFGFGLSYTTFHLSSLFIHPLATEYSTLPAKRPESITPPHLDVSIPDAREALWPSNFIALKKYIYPYIDSVDDIKTGKYPYPVGYEIAQPLSQAGGAEGGNPDLYTPLAVVQASLTNTGSLPGDCVVQLYISYPSTPIIDSLGNTVDFPVRVLRAFDKLFVTPEKRVEVSLQLTRKDLSFWDVGLQNWVLPMGDFEVQLGFSSRDIQQKGKISTEALF</sequence>
<dbReference type="Gene3D" id="2.60.40.10">
    <property type="entry name" value="Immunoglobulins"/>
    <property type="match status" value="1"/>
</dbReference>
<comment type="similarity">
    <text evidence="2">Belongs to the glycosyl hydrolase 3 family.</text>
</comment>
<accession>A0A4T0EIX5</accession>
<protein>
    <recommendedName>
        <fullName evidence="3">beta-glucosidase</fullName>
        <ecNumber evidence="3">3.2.1.21</ecNumber>
    </recommendedName>
</protein>
<reference evidence="9 10" key="1">
    <citation type="submission" date="2018-10" db="EMBL/GenBank/DDBJ databases">
        <title>Fifty Aureobasidium pullulans genomes reveal a recombining polyextremotolerant generalist.</title>
        <authorList>
            <person name="Gostincar C."/>
            <person name="Turk M."/>
            <person name="Zajc J."/>
            <person name="Gunde-Cimerman N."/>
        </authorList>
    </citation>
    <scope>NUCLEOTIDE SEQUENCE [LARGE SCALE GENOMIC DNA]</scope>
    <source>
        <strain evidence="9 10">EXF-3380</strain>
    </source>
</reference>
<dbReference type="SMART" id="SM01217">
    <property type="entry name" value="Fn3_like"/>
    <property type="match status" value="1"/>
</dbReference>
<gene>
    <name evidence="9" type="ORF">D6C83_00504</name>
</gene>
<keyword evidence="5" id="KW-0119">Carbohydrate metabolism</keyword>
<dbReference type="SUPFAM" id="SSF52279">
    <property type="entry name" value="Beta-D-glucan exohydrolase, C-terminal domain"/>
    <property type="match status" value="1"/>
</dbReference>
<dbReference type="PANTHER" id="PTHR42715:SF20">
    <property type="entry name" value="BETA-GLUCOSIDASE E-RELATED"/>
    <property type="match status" value="1"/>
</dbReference>
<evidence type="ECO:0000256" key="1">
    <source>
        <dbReference type="ARBA" id="ARBA00000448"/>
    </source>
</evidence>
<dbReference type="EC" id="3.2.1.21" evidence="3"/>
<feature type="domain" description="Fibronectin type III-like" evidence="8">
    <location>
        <begin position="301"/>
        <end position="379"/>
    </location>
</feature>
<organism evidence="9 10">
    <name type="scientific">Aureobasidium pullulans</name>
    <name type="common">Black yeast</name>
    <name type="synonym">Pullularia pullulans</name>
    <dbReference type="NCBI Taxonomy" id="5580"/>
    <lineage>
        <taxon>Eukaryota</taxon>
        <taxon>Fungi</taxon>
        <taxon>Dikarya</taxon>
        <taxon>Ascomycota</taxon>
        <taxon>Pezizomycotina</taxon>
        <taxon>Dothideomycetes</taxon>
        <taxon>Dothideomycetidae</taxon>
        <taxon>Dothideales</taxon>
        <taxon>Saccotheciaceae</taxon>
        <taxon>Aureobasidium</taxon>
    </lineage>
</organism>
<dbReference type="InterPro" id="IPR026891">
    <property type="entry name" value="Fn3-like"/>
</dbReference>
<evidence type="ECO:0000256" key="4">
    <source>
        <dbReference type="ARBA" id="ARBA00022801"/>
    </source>
</evidence>
<dbReference type="InterPro" id="IPR002772">
    <property type="entry name" value="Glyco_hydro_3_C"/>
</dbReference>
<evidence type="ECO:0000256" key="3">
    <source>
        <dbReference type="ARBA" id="ARBA00012744"/>
    </source>
</evidence>
<dbReference type="GO" id="GO:0009251">
    <property type="term" value="P:glucan catabolic process"/>
    <property type="evidence" value="ECO:0007669"/>
    <property type="project" value="TreeGrafter"/>
</dbReference>
<evidence type="ECO:0000259" key="8">
    <source>
        <dbReference type="SMART" id="SM01217"/>
    </source>
</evidence>
<keyword evidence="6" id="KW-0326">Glycosidase</keyword>
<keyword evidence="4" id="KW-0378">Hydrolase</keyword>
<comment type="function">
    <text evidence="7">Beta-glucosidases are one of a number of cellulolytic enzymes involved in the degradation of cellulosic biomass. Catalyzes the last step releasing glucose from the inhibitory cellobiose.</text>
</comment>
<dbReference type="EMBL" id="QZBU01000065">
    <property type="protein sequence ID" value="TIA74361.1"/>
    <property type="molecule type" value="Genomic_DNA"/>
</dbReference>
<dbReference type="InterPro" id="IPR050288">
    <property type="entry name" value="Cellulose_deg_GH3"/>
</dbReference>
<evidence type="ECO:0000256" key="2">
    <source>
        <dbReference type="ARBA" id="ARBA00005336"/>
    </source>
</evidence>
<evidence type="ECO:0000313" key="10">
    <source>
        <dbReference type="Proteomes" id="UP000304947"/>
    </source>
</evidence>
<name>A0A4T0EIX5_AURPU</name>
<evidence type="ECO:0000256" key="7">
    <source>
        <dbReference type="ARBA" id="ARBA00024983"/>
    </source>
</evidence>
<dbReference type="InterPro" id="IPR036881">
    <property type="entry name" value="Glyco_hydro_3_C_sf"/>
</dbReference>
<comment type="catalytic activity">
    <reaction evidence="1">
        <text>Hydrolysis of terminal, non-reducing beta-D-glucosyl residues with release of beta-D-glucose.</text>
        <dbReference type="EC" id="3.2.1.21"/>
    </reaction>
</comment>
<dbReference type="Proteomes" id="UP000304947">
    <property type="component" value="Unassembled WGS sequence"/>
</dbReference>
<evidence type="ECO:0000313" key="9">
    <source>
        <dbReference type="EMBL" id="TIA74361.1"/>
    </source>
</evidence>